<feature type="domain" description="Amine oxidase" evidence="2">
    <location>
        <begin position="11"/>
        <end position="428"/>
    </location>
</feature>
<dbReference type="RefSeq" id="WP_142810530.1">
    <property type="nucleotide sequence ID" value="NZ_CP036282.1"/>
</dbReference>
<reference evidence="4" key="1">
    <citation type="submission" date="2019-02" db="EMBL/GenBank/DDBJ databases">
        <title>Complete genome sequence of Rhodoferax sp. Gr-4.</title>
        <authorList>
            <person name="Jin L."/>
        </authorList>
    </citation>
    <scope>NUCLEOTIDE SEQUENCE [LARGE SCALE GENOMIC DNA]</scope>
    <source>
        <strain evidence="4">Gr-4</strain>
    </source>
</reference>
<dbReference type="NCBIfam" id="TIGR03467">
    <property type="entry name" value="HpnE"/>
    <property type="match status" value="1"/>
</dbReference>
<dbReference type="PANTHER" id="PTHR42923:SF47">
    <property type="entry name" value="BLR3003 PROTEIN"/>
    <property type="match status" value="1"/>
</dbReference>
<feature type="chain" id="PRO_5021871049" evidence="1">
    <location>
        <begin position="19"/>
        <end position="441"/>
    </location>
</feature>
<dbReference type="PANTHER" id="PTHR42923">
    <property type="entry name" value="PROTOPORPHYRINOGEN OXIDASE"/>
    <property type="match status" value="1"/>
</dbReference>
<evidence type="ECO:0000313" key="3">
    <source>
        <dbReference type="EMBL" id="QDL54018.1"/>
    </source>
</evidence>
<dbReference type="Pfam" id="PF01593">
    <property type="entry name" value="Amino_oxidase"/>
    <property type="match status" value="1"/>
</dbReference>
<gene>
    <name evidence="3" type="ORF">EXZ61_07450</name>
</gene>
<dbReference type="SUPFAM" id="SSF51905">
    <property type="entry name" value="FAD/NAD(P)-binding domain"/>
    <property type="match status" value="1"/>
</dbReference>
<evidence type="ECO:0000313" key="4">
    <source>
        <dbReference type="Proteomes" id="UP000317365"/>
    </source>
</evidence>
<dbReference type="PROSITE" id="PS51257">
    <property type="entry name" value="PROKAR_LIPOPROTEIN"/>
    <property type="match status" value="1"/>
</dbReference>
<proteinExistence type="predicted"/>
<dbReference type="InterPro" id="IPR017830">
    <property type="entry name" value="SQase_HpnE"/>
</dbReference>
<dbReference type="InterPro" id="IPR002937">
    <property type="entry name" value="Amino_oxidase"/>
</dbReference>
<accession>A0A515EN09</accession>
<dbReference type="InterPro" id="IPR036188">
    <property type="entry name" value="FAD/NAD-bd_sf"/>
</dbReference>
<feature type="signal peptide" evidence="1">
    <location>
        <begin position="1"/>
        <end position="18"/>
    </location>
</feature>
<keyword evidence="1" id="KW-0732">Signal</keyword>
<reference evidence="4" key="2">
    <citation type="journal article" date="2020" name="Int. J. Syst. Evol. Microbiol.">
        <title>Genomic insights into a novel species Rhodoferax aquaticus sp. nov., isolated from freshwater.</title>
        <authorList>
            <person name="Li T."/>
            <person name="Zhuo Y."/>
            <person name="Jin C.Z."/>
            <person name="Wu X."/>
            <person name="Ko S.R."/>
            <person name="Jin F.J."/>
            <person name="Ahn C.Y."/>
            <person name="Oh H.M."/>
            <person name="Lee H.G."/>
            <person name="Jin L."/>
        </authorList>
    </citation>
    <scope>NUCLEOTIDE SEQUENCE [LARGE SCALE GENOMIC DNA]</scope>
    <source>
        <strain evidence="4">Gr-4</strain>
    </source>
</reference>
<dbReference type="Gene3D" id="1.10.3110.10">
    <property type="entry name" value="protoporphyrinogen ix oxidase, domain 3"/>
    <property type="match status" value="1"/>
</dbReference>
<dbReference type="AlphaFoldDB" id="A0A515EN09"/>
<dbReference type="GO" id="GO:0016491">
    <property type="term" value="F:oxidoreductase activity"/>
    <property type="evidence" value="ECO:0007669"/>
    <property type="project" value="InterPro"/>
</dbReference>
<organism evidence="3 4">
    <name type="scientific">Rhodoferax aquaticus</name>
    <dbReference type="NCBI Taxonomy" id="2527691"/>
    <lineage>
        <taxon>Bacteria</taxon>
        <taxon>Pseudomonadati</taxon>
        <taxon>Pseudomonadota</taxon>
        <taxon>Betaproteobacteria</taxon>
        <taxon>Burkholderiales</taxon>
        <taxon>Comamonadaceae</taxon>
        <taxon>Rhodoferax</taxon>
    </lineage>
</organism>
<dbReference type="KEGG" id="rhg:EXZ61_07450"/>
<evidence type="ECO:0000256" key="1">
    <source>
        <dbReference type="SAM" id="SignalP"/>
    </source>
</evidence>
<protein>
    <submittedName>
        <fullName evidence="3">Desaturase</fullName>
    </submittedName>
</protein>
<sequence>MKVAIVGAGWAGMAAAVAACSAGHHATVFEASHAVGGRARALKGTLPNGESVVLDNGQHIMIGAYSSTLQLMQHVGLDPQAVLLRTPLNLKFADEAGLALPAWPAPLDAVAGIWRAQGWSLADKWSLVRASLRWQIAGFRCAPATSVTQLCAGLTPTVMDTLIDPLCVSALNTPASRASGQVFLRVLKDSLLGGSGASNLLLPTTDLSTLFPSTAQTWLHAHGAHLRLGSRVTALHPRADQGPGWNLNGEAFDAVIWAGSSSNAARVMEDSALHAPRDAADAMHAWARCAQALAFEAIATVYAYAPHAHLTRPMVSLRSTASAPAQFAFDRAQLGGPPGLLAFVVSASDTDRDTLQALVLQQAQDQLGLSLQAVQTIVEKRATFACTPGLQRPAQAIAPQLFACGDYVEGPYPATLEGAVRSGVQAVALLDAASDQLSSSH</sequence>
<dbReference type="EMBL" id="CP036282">
    <property type="protein sequence ID" value="QDL54018.1"/>
    <property type="molecule type" value="Genomic_DNA"/>
</dbReference>
<dbReference type="Gene3D" id="3.50.50.60">
    <property type="entry name" value="FAD/NAD(P)-binding domain"/>
    <property type="match status" value="1"/>
</dbReference>
<dbReference type="Gene3D" id="3.90.660.20">
    <property type="entry name" value="Protoporphyrinogen oxidase, mitochondrial, domain 2"/>
    <property type="match status" value="1"/>
</dbReference>
<dbReference type="Proteomes" id="UP000317365">
    <property type="component" value="Chromosome"/>
</dbReference>
<name>A0A515EN09_9BURK</name>
<keyword evidence="4" id="KW-1185">Reference proteome</keyword>
<evidence type="ECO:0000259" key="2">
    <source>
        <dbReference type="Pfam" id="PF01593"/>
    </source>
</evidence>
<dbReference type="InterPro" id="IPR050464">
    <property type="entry name" value="Zeta_carotene_desat/Oxidored"/>
</dbReference>